<name>A0A9X0BHK5_9EURO</name>
<reference evidence="2" key="2">
    <citation type="journal article" date="2023" name="IMA Fungus">
        <title>Comparative genomic study of the Penicillium genus elucidates a diverse pangenome and 15 lateral gene transfer events.</title>
        <authorList>
            <person name="Petersen C."/>
            <person name="Sorensen T."/>
            <person name="Nielsen M.R."/>
            <person name="Sondergaard T.E."/>
            <person name="Sorensen J.L."/>
            <person name="Fitzpatrick D.A."/>
            <person name="Frisvad J.C."/>
            <person name="Nielsen K.L."/>
        </authorList>
    </citation>
    <scope>NUCLEOTIDE SEQUENCE</scope>
    <source>
        <strain evidence="2">IBT 17660</strain>
    </source>
</reference>
<evidence type="ECO:0000313" key="3">
    <source>
        <dbReference type="Proteomes" id="UP001147760"/>
    </source>
</evidence>
<proteinExistence type="predicted"/>
<organism evidence="2 3">
    <name type="scientific">Penicillium desertorum</name>
    <dbReference type="NCBI Taxonomy" id="1303715"/>
    <lineage>
        <taxon>Eukaryota</taxon>
        <taxon>Fungi</taxon>
        <taxon>Dikarya</taxon>
        <taxon>Ascomycota</taxon>
        <taxon>Pezizomycotina</taxon>
        <taxon>Eurotiomycetes</taxon>
        <taxon>Eurotiomycetidae</taxon>
        <taxon>Eurotiales</taxon>
        <taxon>Aspergillaceae</taxon>
        <taxon>Penicillium</taxon>
    </lineage>
</organism>
<feature type="compositionally biased region" description="Basic and acidic residues" evidence="1">
    <location>
        <begin position="21"/>
        <end position="30"/>
    </location>
</feature>
<comment type="caution">
    <text evidence="2">The sequence shown here is derived from an EMBL/GenBank/DDBJ whole genome shotgun (WGS) entry which is preliminary data.</text>
</comment>
<dbReference type="Proteomes" id="UP001147760">
    <property type="component" value="Unassembled WGS sequence"/>
</dbReference>
<feature type="compositionally biased region" description="Low complexity" evidence="1">
    <location>
        <begin position="1"/>
        <end position="13"/>
    </location>
</feature>
<feature type="compositionally biased region" description="Polar residues" evidence="1">
    <location>
        <begin position="39"/>
        <end position="48"/>
    </location>
</feature>
<evidence type="ECO:0000313" key="2">
    <source>
        <dbReference type="EMBL" id="KAJ5462159.1"/>
    </source>
</evidence>
<dbReference type="EMBL" id="JAPWDO010000007">
    <property type="protein sequence ID" value="KAJ5462159.1"/>
    <property type="molecule type" value="Genomic_DNA"/>
</dbReference>
<sequence length="118" mass="13436">MSATTATSNRTTSPHSILLDYEVHHSRREQPAPLMPPSAASTQPQNWPSDHYRVPPYRPTNRNLDQSERPSGASNVERGFIIVMLHGVWINATISRVWRFTGGILNDRIFHYKIGGEW</sequence>
<accession>A0A9X0BHK5</accession>
<dbReference type="OrthoDB" id="5201563at2759"/>
<evidence type="ECO:0000256" key="1">
    <source>
        <dbReference type="SAM" id="MobiDB-lite"/>
    </source>
</evidence>
<protein>
    <submittedName>
        <fullName evidence="2">Uncharacterized protein</fullName>
    </submittedName>
</protein>
<reference evidence="2" key="1">
    <citation type="submission" date="2022-12" db="EMBL/GenBank/DDBJ databases">
        <authorList>
            <person name="Petersen C."/>
        </authorList>
    </citation>
    <scope>NUCLEOTIDE SEQUENCE</scope>
    <source>
        <strain evidence="2">IBT 17660</strain>
    </source>
</reference>
<feature type="region of interest" description="Disordered" evidence="1">
    <location>
        <begin position="1"/>
        <end position="72"/>
    </location>
</feature>
<gene>
    <name evidence="2" type="ORF">N7530_010364</name>
</gene>
<keyword evidence="3" id="KW-1185">Reference proteome</keyword>
<dbReference type="AlphaFoldDB" id="A0A9X0BHK5"/>